<organism evidence="6 7">
    <name type="scientific">Georgenia muralis</name>
    <dbReference type="NCBI Taxonomy" id="154117"/>
    <lineage>
        <taxon>Bacteria</taxon>
        <taxon>Bacillati</taxon>
        <taxon>Actinomycetota</taxon>
        <taxon>Actinomycetes</taxon>
        <taxon>Micrococcales</taxon>
        <taxon>Bogoriellaceae</taxon>
        <taxon>Georgenia</taxon>
    </lineage>
</organism>
<dbReference type="InterPro" id="IPR001845">
    <property type="entry name" value="HTH_ArsR_DNA-bd_dom"/>
</dbReference>
<dbReference type="Gene3D" id="3.40.250.10">
    <property type="entry name" value="Rhodanese-like domain"/>
    <property type="match status" value="1"/>
</dbReference>
<keyword evidence="3" id="KW-0804">Transcription</keyword>
<dbReference type="InterPro" id="IPR036388">
    <property type="entry name" value="WH-like_DNA-bd_sf"/>
</dbReference>
<dbReference type="Pfam" id="PF01022">
    <property type="entry name" value="HTH_5"/>
    <property type="match status" value="1"/>
</dbReference>
<dbReference type="GO" id="GO:0004792">
    <property type="term" value="F:thiosulfate-cyanide sulfurtransferase activity"/>
    <property type="evidence" value="ECO:0007669"/>
    <property type="project" value="InterPro"/>
</dbReference>
<keyword evidence="1" id="KW-0805">Transcription regulation</keyword>
<dbReference type="PROSITE" id="PS50206">
    <property type="entry name" value="RHODANESE_3"/>
    <property type="match status" value="1"/>
</dbReference>
<evidence type="ECO:0000256" key="3">
    <source>
        <dbReference type="ARBA" id="ARBA00023163"/>
    </source>
</evidence>
<dbReference type="PANTHER" id="PTHR43132">
    <property type="entry name" value="ARSENICAL RESISTANCE OPERON REPRESSOR ARSR-RELATED"/>
    <property type="match status" value="1"/>
</dbReference>
<accession>A0A3N4Z2J3</accession>
<dbReference type="RefSeq" id="WP_123915740.1">
    <property type="nucleotide sequence ID" value="NZ_RKRA01000001.1"/>
</dbReference>
<comment type="caution">
    <text evidence="6">The sequence shown here is derived from an EMBL/GenBank/DDBJ whole genome shotgun (WGS) entry which is preliminary data.</text>
</comment>
<dbReference type="InterPro" id="IPR001763">
    <property type="entry name" value="Rhodanese-like_dom"/>
</dbReference>
<feature type="domain" description="HTH arsR-type" evidence="5">
    <location>
        <begin position="6"/>
        <end position="100"/>
    </location>
</feature>
<evidence type="ECO:0000313" key="6">
    <source>
        <dbReference type="EMBL" id="RPF26733.1"/>
    </source>
</evidence>
<dbReference type="Gene3D" id="1.10.10.10">
    <property type="entry name" value="Winged helix-like DNA-binding domain superfamily/Winged helix DNA-binding domain"/>
    <property type="match status" value="1"/>
</dbReference>
<dbReference type="PANTHER" id="PTHR43132:SF8">
    <property type="entry name" value="HTH-TYPE TRANSCRIPTIONAL REGULATOR KMTR"/>
    <property type="match status" value="1"/>
</dbReference>
<evidence type="ECO:0000313" key="7">
    <source>
        <dbReference type="Proteomes" id="UP000280726"/>
    </source>
</evidence>
<dbReference type="InterPro" id="IPR011991">
    <property type="entry name" value="ArsR-like_HTH"/>
</dbReference>
<dbReference type="InterPro" id="IPR051011">
    <property type="entry name" value="Metal_resp_trans_reg"/>
</dbReference>
<evidence type="ECO:0000259" key="5">
    <source>
        <dbReference type="PROSITE" id="PS50987"/>
    </source>
</evidence>
<dbReference type="InterPro" id="IPR001307">
    <property type="entry name" value="Thiosulphate_STrfase_CS"/>
</dbReference>
<dbReference type="GO" id="GO:0003700">
    <property type="term" value="F:DNA-binding transcription factor activity"/>
    <property type="evidence" value="ECO:0007669"/>
    <property type="project" value="InterPro"/>
</dbReference>
<evidence type="ECO:0000256" key="2">
    <source>
        <dbReference type="ARBA" id="ARBA00023125"/>
    </source>
</evidence>
<keyword evidence="2" id="KW-0238">DNA-binding</keyword>
<dbReference type="PROSITE" id="PS50987">
    <property type="entry name" value="HTH_ARSR_2"/>
    <property type="match status" value="1"/>
</dbReference>
<proteinExistence type="predicted"/>
<dbReference type="OrthoDB" id="9802028at2"/>
<keyword evidence="7" id="KW-1185">Reference proteome</keyword>
<dbReference type="SMART" id="SM00418">
    <property type="entry name" value="HTH_ARSR"/>
    <property type="match status" value="1"/>
</dbReference>
<gene>
    <name evidence="6" type="ORF">EDD32_1183</name>
</gene>
<evidence type="ECO:0000259" key="4">
    <source>
        <dbReference type="PROSITE" id="PS50206"/>
    </source>
</evidence>
<dbReference type="InterPro" id="IPR036390">
    <property type="entry name" value="WH_DNA-bd_sf"/>
</dbReference>
<dbReference type="SMART" id="SM00450">
    <property type="entry name" value="RHOD"/>
    <property type="match status" value="1"/>
</dbReference>
<dbReference type="SUPFAM" id="SSF46785">
    <property type="entry name" value="Winged helix' DNA-binding domain"/>
    <property type="match status" value="1"/>
</dbReference>
<dbReference type="AlphaFoldDB" id="A0A3N4Z2J3"/>
<protein>
    <submittedName>
        <fullName evidence="6">ArsR family transcriptional regulator</fullName>
    </submittedName>
</protein>
<sequence>MADRDAKTALLEEFAAVGKALGSPARLELLDLLTQGPRTVEDLARTAGLGLSTCSAHLQRLHGAGLVTTRRDGTRIWYSLAGDDVAGLLAGLRRVARRRRPGTESARRRYVGEDVGVVEVAALLRADRDAGVVVLDVRPAAEFAAGHLPGAVHIPLEELVERLGELPTDREVVAYCRGDYCALAHEAVRVLTAHGRRARRVSDGILEWRAAGVPLVPSS</sequence>
<dbReference type="GO" id="GO:0003677">
    <property type="term" value="F:DNA binding"/>
    <property type="evidence" value="ECO:0007669"/>
    <property type="project" value="UniProtKB-KW"/>
</dbReference>
<dbReference type="Proteomes" id="UP000280726">
    <property type="component" value="Unassembled WGS sequence"/>
</dbReference>
<dbReference type="CDD" id="cd00090">
    <property type="entry name" value="HTH_ARSR"/>
    <property type="match status" value="1"/>
</dbReference>
<dbReference type="PRINTS" id="PR00778">
    <property type="entry name" value="HTHARSR"/>
</dbReference>
<dbReference type="PROSITE" id="PS00380">
    <property type="entry name" value="RHODANESE_1"/>
    <property type="match status" value="1"/>
</dbReference>
<reference evidence="6 7" key="1">
    <citation type="submission" date="2018-11" db="EMBL/GenBank/DDBJ databases">
        <title>Sequencing the genomes of 1000 actinobacteria strains.</title>
        <authorList>
            <person name="Klenk H.-P."/>
        </authorList>
    </citation>
    <scope>NUCLEOTIDE SEQUENCE [LARGE SCALE GENOMIC DNA]</scope>
    <source>
        <strain evidence="6 7">DSM 14418</strain>
    </source>
</reference>
<feature type="domain" description="Rhodanese" evidence="4">
    <location>
        <begin position="128"/>
        <end position="217"/>
    </location>
</feature>
<dbReference type="EMBL" id="RKRA01000001">
    <property type="protein sequence ID" value="RPF26733.1"/>
    <property type="molecule type" value="Genomic_DNA"/>
</dbReference>
<evidence type="ECO:0000256" key="1">
    <source>
        <dbReference type="ARBA" id="ARBA00023015"/>
    </source>
</evidence>
<dbReference type="Pfam" id="PF00581">
    <property type="entry name" value="Rhodanese"/>
    <property type="match status" value="1"/>
</dbReference>
<name>A0A3N4Z2J3_9MICO</name>
<dbReference type="NCBIfam" id="NF033788">
    <property type="entry name" value="HTH_metalloreg"/>
    <property type="match status" value="1"/>
</dbReference>
<dbReference type="SUPFAM" id="SSF52821">
    <property type="entry name" value="Rhodanese/Cell cycle control phosphatase"/>
    <property type="match status" value="1"/>
</dbReference>
<dbReference type="InterPro" id="IPR036873">
    <property type="entry name" value="Rhodanese-like_dom_sf"/>
</dbReference>